<feature type="signal peptide" evidence="1">
    <location>
        <begin position="1"/>
        <end position="20"/>
    </location>
</feature>
<proteinExistence type="predicted"/>
<protein>
    <submittedName>
        <fullName evidence="2">Uncharacterized protein</fullName>
    </submittedName>
</protein>
<dbReference type="Proteomes" id="UP001373714">
    <property type="component" value="Unassembled WGS sequence"/>
</dbReference>
<comment type="caution">
    <text evidence="2">The sequence shown here is derived from an EMBL/GenBank/DDBJ whole genome shotgun (WGS) entry which is preliminary data.</text>
</comment>
<feature type="chain" id="PRO_5043362139" evidence="1">
    <location>
        <begin position="21"/>
        <end position="504"/>
    </location>
</feature>
<sequence>MRGLKFVAIVGPLFVGPACAAPRPPVPAQCDAASTYTEIIPKPGMKPTPVTKQFQAVYSCVPKAITYNSQGRTYETIYTTTSYRWVSTIVPCHSGVTTITRLDQPLTIAAYPTNRIETCHCAEVGPCYFGTTSVNVVRPTSFPYINSGWNYHVCEYSDYYRWDSGDYSTDYSGISSPEYSGIDSHPPQVTSVNVKPGYTYPGVGQHASYHSVASANNPVSTHESYQGSWRSKYRPDSTQNFESGYDAYELDAPGEISKMGKVPGGKSLRLKCHSCINGLCKTYPLRLVTKTQVRTRTVRIPYTINRHFYRSTTYCVSHLGITLTISEPTSISTIVTGTTTITSKVTVTDTTTISSTVVVTALTGTTVTSSATPISTGIIGDLFVLGAGQRTSCEGAQLFSINSDQQLAANGTTVVAFANPADLVSGSAPFRIGTGEITGSFGFTGGILNWLVSRSGGDVRPTFCSKPDGALTVIFLLDFAPSDCTVLSLVRIDRKYTLYRECIE</sequence>
<dbReference type="AlphaFoldDB" id="A0AAV9U3R6"/>
<keyword evidence="3" id="KW-1185">Reference proteome</keyword>
<evidence type="ECO:0000313" key="3">
    <source>
        <dbReference type="Proteomes" id="UP001373714"/>
    </source>
</evidence>
<evidence type="ECO:0000313" key="2">
    <source>
        <dbReference type="EMBL" id="KAK6332683.1"/>
    </source>
</evidence>
<reference evidence="2 3" key="1">
    <citation type="submission" date="2019-10" db="EMBL/GenBank/DDBJ databases">
        <authorList>
            <person name="Palmer J.M."/>
        </authorList>
    </citation>
    <scope>NUCLEOTIDE SEQUENCE [LARGE SCALE GENOMIC DNA]</scope>
    <source>
        <strain evidence="2 3">TWF730</strain>
    </source>
</reference>
<gene>
    <name evidence="2" type="ORF">TWF730_004342</name>
</gene>
<dbReference type="EMBL" id="JAVHNS010000017">
    <property type="protein sequence ID" value="KAK6332683.1"/>
    <property type="molecule type" value="Genomic_DNA"/>
</dbReference>
<name>A0AAV9U3R6_9PEZI</name>
<accession>A0AAV9U3R6</accession>
<evidence type="ECO:0000256" key="1">
    <source>
        <dbReference type="SAM" id="SignalP"/>
    </source>
</evidence>
<keyword evidence="1" id="KW-0732">Signal</keyword>
<organism evidence="2 3">
    <name type="scientific">Orbilia blumenaviensis</name>
    <dbReference type="NCBI Taxonomy" id="1796055"/>
    <lineage>
        <taxon>Eukaryota</taxon>
        <taxon>Fungi</taxon>
        <taxon>Dikarya</taxon>
        <taxon>Ascomycota</taxon>
        <taxon>Pezizomycotina</taxon>
        <taxon>Orbiliomycetes</taxon>
        <taxon>Orbiliales</taxon>
        <taxon>Orbiliaceae</taxon>
        <taxon>Orbilia</taxon>
    </lineage>
</organism>